<dbReference type="GO" id="GO:0016114">
    <property type="term" value="P:terpenoid biosynthetic process"/>
    <property type="evidence" value="ECO:0007669"/>
    <property type="project" value="InterPro"/>
</dbReference>
<dbReference type="InterPro" id="IPR050148">
    <property type="entry name" value="Terpene_synthase-like"/>
</dbReference>
<dbReference type="OrthoDB" id="1877784at2759"/>
<feature type="non-terminal residue" evidence="5">
    <location>
        <position position="352"/>
    </location>
</feature>
<gene>
    <name evidence="5" type="ORF">Gogos_015637</name>
</gene>
<dbReference type="EMBL" id="JABEZY010000007">
    <property type="protein sequence ID" value="MBA0742597.1"/>
    <property type="molecule type" value="Genomic_DNA"/>
</dbReference>
<dbReference type="GO" id="GO:0000287">
    <property type="term" value="F:magnesium ion binding"/>
    <property type="evidence" value="ECO:0007669"/>
    <property type="project" value="InterPro"/>
</dbReference>
<feature type="domain" description="Terpene synthase metal-binding" evidence="4">
    <location>
        <begin position="181"/>
        <end position="249"/>
    </location>
</feature>
<dbReference type="Gene3D" id="1.10.600.10">
    <property type="entry name" value="Farnesyl Diphosphate Synthase"/>
    <property type="match status" value="2"/>
</dbReference>
<sequence>VAYHFENEIEHALHIIYHHHCNNAQIDDDLYTASVRFRLLREHGFNVCCAETFNKFIDEKGKFKESLISDVKGMLELYEAAHFQLHGETILEEALALTMFHLKLAETTMDYPLSTQIANALKRPLHKSLPRLVARSYIPYICEGSATLDKNLMKFTKLDFNMVQHLHKEELSKINRWWRFLDVETNFPFIRDRLVECYFWILGVCFEPVYTIARTFMIKVISLTSILDDIYDAYGTYEELEIFTEAIQRGHVSSAVECYMKQHGVSMQEAYNEFYKQINNAWKDINEECLKPTAATPRSALNRILNLARVMDLFHKGEDAYTHVSDAAKTSINSLLVDSRIQSSNELELTFE</sequence>
<proteinExistence type="predicted"/>
<keyword evidence="1" id="KW-0479">Metal-binding</keyword>
<dbReference type="InterPro" id="IPR008949">
    <property type="entry name" value="Isoprenoid_synthase_dom_sf"/>
</dbReference>
<accession>A0A7J9C2G5</accession>
<organism evidence="5 6">
    <name type="scientific">Gossypium gossypioides</name>
    <name type="common">Mexican cotton</name>
    <name type="synonym">Selera gossypioides</name>
    <dbReference type="NCBI Taxonomy" id="34282"/>
    <lineage>
        <taxon>Eukaryota</taxon>
        <taxon>Viridiplantae</taxon>
        <taxon>Streptophyta</taxon>
        <taxon>Embryophyta</taxon>
        <taxon>Tracheophyta</taxon>
        <taxon>Spermatophyta</taxon>
        <taxon>Magnoliopsida</taxon>
        <taxon>eudicotyledons</taxon>
        <taxon>Gunneridae</taxon>
        <taxon>Pentapetalae</taxon>
        <taxon>rosids</taxon>
        <taxon>malvids</taxon>
        <taxon>Malvales</taxon>
        <taxon>Malvaceae</taxon>
        <taxon>Malvoideae</taxon>
        <taxon>Gossypium</taxon>
    </lineage>
</organism>
<comment type="caution">
    <text evidence="5">The sequence shown here is derived from an EMBL/GenBank/DDBJ whole genome shotgun (WGS) entry which is preliminary data.</text>
</comment>
<dbReference type="Pfam" id="PF03936">
    <property type="entry name" value="Terpene_synth_C"/>
    <property type="match status" value="1"/>
</dbReference>
<dbReference type="Pfam" id="PF01397">
    <property type="entry name" value="Terpene_synth"/>
    <property type="match status" value="1"/>
</dbReference>
<reference evidence="5 6" key="1">
    <citation type="journal article" date="2019" name="Genome Biol. Evol.">
        <title>Insights into the evolution of the New World diploid cottons (Gossypium, subgenus Houzingenia) based on genome sequencing.</title>
        <authorList>
            <person name="Grover C.E."/>
            <person name="Arick M.A. 2nd"/>
            <person name="Thrash A."/>
            <person name="Conover J.L."/>
            <person name="Sanders W.S."/>
            <person name="Peterson D.G."/>
            <person name="Frelichowski J.E."/>
            <person name="Scheffler J.A."/>
            <person name="Scheffler B.E."/>
            <person name="Wendel J.F."/>
        </authorList>
    </citation>
    <scope>NUCLEOTIDE SEQUENCE [LARGE SCALE GENOMIC DNA]</scope>
    <source>
        <strain evidence="5">5</strain>
        <tissue evidence="5">Leaf</tissue>
    </source>
</reference>
<feature type="non-terminal residue" evidence="5">
    <location>
        <position position="1"/>
    </location>
</feature>
<dbReference type="InterPro" id="IPR001906">
    <property type="entry name" value="Terpene_synth_N"/>
</dbReference>
<dbReference type="Gene3D" id="1.50.10.130">
    <property type="entry name" value="Terpene synthase, N-terminal domain"/>
    <property type="match status" value="1"/>
</dbReference>
<keyword evidence="2" id="KW-0460">Magnesium</keyword>
<keyword evidence="6" id="KW-1185">Reference proteome</keyword>
<dbReference type="SUPFAM" id="SSF48576">
    <property type="entry name" value="Terpenoid synthases"/>
    <property type="match status" value="1"/>
</dbReference>
<name>A0A7J9C2G5_GOSGO</name>
<evidence type="ECO:0000313" key="5">
    <source>
        <dbReference type="EMBL" id="MBA0742597.1"/>
    </source>
</evidence>
<evidence type="ECO:0000256" key="2">
    <source>
        <dbReference type="ARBA" id="ARBA00022842"/>
    </source>
</evidence>
<evidence type="ECO:0000259" key="4">
    <source>
        <dbReference type="Pfam" id="PF03936"/>
    </source>
</evidence>
<evidence type="ECO:0008006" key="7">
    <source>
        <dbReference type="Google" id="ProtNLM"/>
    </source>
</evidence>
<dbReference type="GO" id="GO:0010333">
    <property type="term" value="F:terpene synthase activity"/>
    <property type="evidence" value="ECO:0007669"/>
    <property type="project" value="InterPro"/>
</dbReference>
<evidence type="ECO:0000313" key="6">
    <source>
        <dbReference type="Proteomes" id="UP000593579"/>
    </source>
</evidence>
<dbReference type="PANTHER" id="PTHR31225:SF248">
    <property type="entry name" value="(+)-DELTA-CADINENE SYNTHASE"/>
    <property type="match status" value="1"/>
</dbReference>
<protein>
    <recommendedName>
        <fullName evidence="7">(+)-delta-cadinene synthase</fullName>
    </recommendedName>
</protein>
<evidence type="ECO:0000256" key="1">
    <source>
        <dbReference type="ARBA" id="ARBA00022723"/>
    </source>
</evidence>
<evidence type="ECO:0000259" key="3">
    <source>
        <dbReference type="Pfam" id="PF01397"/>
    </source>
</evidence>
<dbReference type="PANTHER" id="PTHR31225">
    <property type="entry name" value="OS04G0344100 PROTEIN-RELATED"/>
    <property type="match status" value="1"/>
</dbReference>
<dbReference type="AlphaFoldDB" id="A0A7J9C2G5"/>
<dbReference type="InterPro" id="IPR008930">
    <property type="entry name" value="Terpenoid_cyclase/PrenylTrfase"/>
</dbReference>
<dbReference type="Proteomes" id="UP000593579">
    <property type="component" value="Unassembled WGS sequence"/>
</dbReference>
<dbReference type="InterPro" id="IPR036965">
    <property type="entry name" value="Terpene_synth_N_sf"/>
</dbReference>
<dbReference type="SUPFAM" id="SSF48239">
    <property type="entry name" value="Terpenoid cyclases/Protein prenyltransferases"/>
    <property type="match status" value="1"/>
</dbReference>
<dbReference type="InterPro" id="IPR005630">
    <property type="entry name" value="Terpene_synthase_metal-bd"/>
</dbReference>
<feature type="domain" description="Terpene synthase N-terminal" evidence="3">
    <location>
        <begin position="1"/>
        <end position="121"/>
    </location>
</feature>